<keyword evidence="3" id="KW-1185">Reference proteome</keyword>
<feature type="region of interest" description="Disordered" evidence="1">
    <location>
        <begin position="121"/>
        <end position="175"/>
    </location>
</feature>
<evidence type="ECO:0000256" key="1">
    <source>
        <dbReference type="SAM" id="MobiDB-lite"/>
    </source>
</evidence>
<evidence type="ECO:0000313" key="2">
    <source>
        <dbReference type="EMBL" id="MCK8785305.1"/>
    </source>
</evidence>
<evidence type="ECO:0000313" key="3">
    <source>
        <dbReference type="Proteomes" id="UP001139516"/>
    </source>
</evidence>
<reference evidence="2" key="1">
    <citation type="submission" date="2022-04" db="EMBL/GenBank/DDBJ databases">
        <title>Roseomonas acroporae sp. nov., isolated from coral Acropora digitifera.</title>
        <authorList>
            <person name="Sun H."/>
        </authorList>
    </citation>
    <scope>NUCLEOTIDE SEQUENCE</scope>
    <source>
        <strain evidence="2">NAR14</strain>
    </source>
</reference>
<dbReference type="AlphaFoldDB" id="A0A9X1Y911"/>
<organism evidence="2 3">
    <name type="scientific">Roseomonas acroporae</name>
    <dbReference type="NCBI Taxonomy" id="2937791"/>
    <lineage>
        <taxon>Bacteria</taxon>
        <taxon>Pseudomonadati</taxon>
        <taxon>Pseudomonadota</taxon>
        <taxon>Alphaproteobacteria</taxon>
        <taxon>Acetobacterales</taxon>
        <taxon>Roseomonadaceae</taxon>
        <taxon>Roseomonas</taxon>
    </lineage>
</organism>
<dbReference type="EMBL" id="JALPRX010000054">
    <property type="protein sequence ID" value="MCK8785305.1"/>
    <property type="molecule type" value="Genomic_DNA"/>
</dbReference>
<dbReference type="Proteomes" id="UP001139516">
    <property type="component" value="Unassembled WGS sequence"/>
</dbReference>
<comment type="caution">
    <text evidence="2">The sequence shown here is derived from an EMBL/GenBank/DDBJ whole genome shotgun (WGS) entry which is preliminary data.</text>
</comment>
<accession>A0A9X1Y911</accession>
<name>A0A9X1Y911_9PROT</name>
<sequence length="175" mass="19384">MPLHQERRRLSDAEFEHVSRSHHPAVAALDKEALVGLARQLRAYRDKVRDVHRTRRRAQRGGVEARGAAPAVVAEAGDPGTPLKKQIFSAALKRVNRHIARHQAAERKARSVSLLRGALSRRRGAAVHHPDPGQTASAGMQANESDRRTVQTDPREIGRVSQFVKDAQAQRDSRG</sequence>
<feature type="compositionally biased region" description="Polar residues" evidence="1">
    <location>
        <begin position="134"/>
        <end position="143"/>
    </location>
</feature>
<gene>
    <name evidence="2" type="ORF">M0638_13010</name>
</gene>
<feature type="compositionally biased region" description="Basic and acidic residues" evidence="1">
    <location>
        <begin position="144"/>
        <end position="158"/>
    </location>
</feature>
<proteinExistence type="predicted"/>
<protein>
    <submittedName>
        <fullName evidence="2">Uncharacterized protein</fullName>
    </submittedName>
</protein>